<gene>
    <name evidence="11" type="ORF">UW79_C0005G0002</name>
</gene>
<dbReference type="GO" id="GO:0002949">
    <property type="term" value="P:tRNA threonylcarbamoyladenosine modification"/>
    <property type="evidence" value="ECO:0007669"/>
    <property type="project" value="InterPro"/>
</dbReference>
<dbReference type="Pfam" id="PF02367">
    <property type="entry name" value="TsaE"/>
    <property type="match status" value="1"/>
</dbReference>
<dbReference type="SUPFAM" id="SSF52540">
    <property type="entry name" value="P-loop containing nucleoside triphosphate hydrolases"/>
    <property type="match status" value="1"/>
</dbReference>
<dbReference type="PATRIC" id="fig|1619025.3.peg.204"/>
<dbReference type="NCBIfam" id="TIGR00150">
    <property type="entry name" value="T6A_YjeE"/>
    <property type="match status" value="1"/>
</dbReference>
<evidence type="ECO:0000256" key="9">
    <source>
        <dbReference type="ARBA" id="ARBA00022842"/>
    </source>
</evidence>
<comment type="similarity">
    <text evidence="2">Belongs to the TsaE family.</text>
</comment>
<keyword evidence="8 11" id="KW-0067">ATP-binding</keyword>
<dbReference type="InterPro" id="IPR027417">
    <property type="entry name" value="P-loop_NTPase"/>
</dbReference>
<reference evidence="11 12" key="1">
    <citation type="journal article" date="2015" name="Nature">
        <title>rRNA introns, odd ribosomes, and small enigmatic genomes across a large radiation of phyla.</title>
        <authorList>
            <person name="Brown C.T."/>
            <person name="Hug L.A."/>
            <person name="Thomas B.C."/>
            <person name="Sharon I."/>
            <person name="Castelle C.J."/>
            <person name="Singh A."/>
            <person name="Wilkins M.J."/>
            <person name="Williams K.H."/>
            <person name="Banfield J.F."/>
        </authorList>
    </citation>
    <scope>NUCLEOTIDE SEQUENCE [LARGE SCALE GENOMIC DNA]</scope>
</reference>
<evidence type="ECO:0000256" key="10">
    <source>
        <dbReference type="ARBA" id="ARBA00032441"/>
    </source>
</evidence>
<evidence type="ECO:0000256" key="7">
    <source>
        <dbReference type="ARBA" id="ARBA00022741"/>
    </source>
</evidence>
<dbReference type="InterPro" id="IPR003442">
    <property type="entry name" value="T6A_TsaE"/>
</dbReference>
<evidence type="ECO:0000256" key="1">
    <source>
        <dbReference type="ARBA" id="ARBA00004496"/>
    </source>
</evidence>
<evidence type="ECO:0000256" key="3">
    <source>
        <dbReference type="ARBA" id="ARBA00019010"/>
    </source>
</evidence>
<dbReference type="GO" id="GO:0005524">
    <property type="term" value="F:ATP binding"/>
    <property type="evidence" value="ECO:0007669"/>
    <property type="project" value="UniProtKB-KW"/>
</dbReference>
<evidence type="ECO:0000313" key="11">
    <source>
        <dbReference type="EMBL" id="KKT82477.1"/>
    </source>
</evidence>
<dbReference type="AlphaFoldDB" id="A0A0G1MNU6"/>
<evidence type="ECO:0000256" key="8">
    <source>
        <dbReference type="ARBA" id="ARBA00022840"/>
    </source>
</evidence>
<dbReference type="Proteomes" id="UP000034032">
    <property type="component" value="Unassembled WGS sequence"/>
</dbReference>
<comment type="caution">
    <text evidence="11">The sequence shown here is derived from an EMBL/GenBank/DDBJ whole genome shotgun (WGS) entry which is preliminary data.</text>
</comment>
<protein>
    <recommendedName>
        <fullName evidence="3">tRNA threonylcarbamoyladenosine biosynthesis protein TsaE</fullName>
    </recommendedName>
    <alternativeName>
        <fullName evidence="10">t(6)A37 threonylcarbamoyladenosine biosynthesis protein TsaE</fullName>
    </alternativeName>
</protein>
<sequence length="162" mass="18681">MLFGSSPLYMLRLAMIYRTKGAKETKDLAKKILNKIDRPNPKKGLVVALEGELGAGKTTFVQGLARAFKIRTKLKSPTFSLIKHYEIPQSKNFKILYHIDCYRLKDHRDLAVLGVKDILASPENIILIEWSDRIRPILPKKLIKIHIDHISQNERKLSINFY</sequence>
<keyword evidence="9" id="KW-0460">Magnesium</keyword>
<comment type="subcellular location">
    <subcellularLocation>
        <location evidence="1">Cytoplasm</location>
    </subcellularLocation>
</comment>
<organism evidence="11 12">
    <name type="scientific">Candidatus Yanofskybacteria bacterium GW2011_GWA2_44_9</name>
    <dbReference type="NCBI Taxonomy" id="1619025"/>
    <lineage>
        <taxon>Bacteria</taxon>
        <taxon>Candidatus Yanofskyibacteriota</taxon>
    </lineage>
</organism>
<evidence type="ECO:0000256" key="4">
    <source>
        <dbReference type="ARBA" id="ARBA00022490"/>
    </source>
</evidence>
<dbReference type="Gene3D" id="3.40.50.300">
    <property type="entry name" value="P-loop containing nucleotide triphosphate hydrolases"/>
    <property type="match status" value="1"/>
</dbReference>
<dbReference type="EMBL" id="LCJR01000005">
    <property type="protein sequence ID" value="KKT82477.1"/>
    <property type="molecule type" value="Genomic_DNA"/>
</dbReference>
<evidence type="ECO:0000256" key="5">
    <source>
        <dbReference type="ARBA" id="ARBA00022694"/>
    </source>
</evidence>
<evidence type="ECO:0000256" key="6">
    <source>
        <dbReference type="ARBA" id="ARBA00022723"/>
    </source>
</evidence>
<accession>A0A0G1MNU6</accession>
<name>A0A0G1MNU6_9BACT</name>
<dbReference type="PANTHER" id="PTHR33540">
    <property type="entry name" value="TRNA THREONYLCARBAMOYLADENOSINE BIOSYNTHESIS PROTEIN TSAE"/>
    <property type="match status" value="1"/>
</dbReference>
<evidence type="ECO:0000313" key="12">
    <source>
        <dbReference type="Proteomes" id="UP000034032"/>
    </source>
</evidence>
<keyword evidence="5" id="KW-0819">tRNA processing</keyword>
<keyword evidence="7" id="KW-0547">Nucleotide-binding</keyword>
<dbReference type="GO" id="GO:0005737">
    <property type="term" value="C:cytoplasm"/>
    <property type="evidence" value="ECO:0007669"/>
    <property type="project" value="UniProtKB-SubCell"/>
</dbReference>
<evidence type="ECO:0000256" key="2">
    <source>
        <dbReference type="ARBA" id="ARBA00007599"/>
    </source>
</evidence>
<proteinExistence type="inferred from homology"/>
<dbReference type="PANTHER" id="PTHR33540:SF2">
    <property type="entry name" value="TRNA THREONYLCARBAMOYLADENOSINE BIOSYNTHESIS PROTEIN TSAE"/>
    <property type="match status" value="1"/>
</dbReference>
<dbReference type="GO" id="GO:0046872">
    <property type="term" value="F:metal ion binding"/>
    <property type="evidence" value="ECO:0007669"/>
    <property type="project" value="UniProtKB-KW"/>
</dbReference>
<keyword evidence="6" id="KW-0479">Metal-binding</keyword>
<keyword evidence="4" id="KW-0963">Cytoplasm</keyword>